<feature type="compositionally biased region" description="Basic residues" evidence="1">
    <location>
        <begin position="149"/>
        <end position="166"/>
    </location>
</feature>
<reference evidence="3 4" key="1">
    <citation type="submission" date="2024-10" db="EMBL/GenBank/DDBJ databases">
        <authorList>
            <person name="Kim D."/>
        </authorList>
    </citation>
    <scope>NUCLEOTIDE SEQUENCE [LARGE SCALE GENOMIC DNA]</scope>
    <source>
        <strain evidence="3">BH-2024</strain>
    </source>
</reference>
<dbReference type="Pfam" id="PF05362">
    <property type="entry name" value="Lon_C"/>
    <property type="match status" value="1"/>
</dbReference>
<dbReference type="InterPro" id="IPR014721">
    <property type="entry name" value="Ribsml_uS5_D2-typ_fold_subgr"/>
</dbReference>
<evidence type="ECO:0000313" key="4">
    <source>
        <dbReference type="Proteomes" id="UP001620626"/>
    </source>
</evidence>
<gene>
    <name evidence="3" type="ORF">niasHT_032707</name>
</gene>
<keyword evidence="4" id="KW-1185">Reference proteome</keyword>
<comment type="caution">
    <text evidence="3">The sequence shown here is derived from an EMBL/GenBank/DDBJ whole genome shotgun (WGS) entry which is preliminary data.</text>
</comment>
<feature type="region of interest" description="Disordered" evidence="1">
    <location>
        <begin position="149"/>
        <end position="169"/>
    </location>
</feature>
<dbReference type="Proteomes" id="UP001620626">
    <property type="component" value="Unassembled WGS sequence"/>
</dbReference>
<dbReference type="AlphaFoldDB" id="A0ABD2IGQ1"/>
<dbReference type="InterPro" id="IPR008269">
    <property type="entry name" value="Lon_proteolytic"/>
</dbReference>
<proteinExistence type="predicted"/>
<protein>
    <recommendedName>
        <fullName evidence="2">Lon proteolytic domain-containing protein</fullName>
    </recommendedName>
</protein>
<sequence length="391" mass="42234">MSSKMGNLPDRMKHLLRSGEDADVHFLVGDGDRKSFIYADDLSELNGDNAMAVLYAAKKYGVNGLISQCLQKIPIPNLSNVLLAYAQARLLDLEIVNATPRRPVDVLGNGYLSLNLCSYVIMCEADKMFDMGFEHFPGSAFWHHRTSMFSKKKSRPQKSGAKRKKMSSPEVAIVNATPRRPVDVLGNGYLSLNLCSYVIMCEADKMFDMGFEHCDVHGHDEFGGGANGVPKHATACCPIAVQREGEAVKIVPRDHRLVSGPSGAAAMLCALMSLATGRLCRADTAVTAGLGGATHQLAGVGGLRPKTEAVRDARLARLVMAEANANEWHALPAVVKGEAYVLIAKEIVKVQHEALTVLGNYSMQAWDGFFAAYVHVNTLATVAGSVFIDAK</sequence>
<dbReference type="PANTHER" id="PTHR47958">
    <property type="entry name" value="ATP-DEPENDENT RNA HELICASE DBP3"/>
    <property type="match status" value="1"/>
</dbReference>
<dbReference type="Gene3D" id="3.40.50.300">
    <property type="entry name" value="P-loop containing nucleotide triphosphate hydrolases"/>
    <property type="match status" value="2"/>
</dbReference>
<dbReference type="InterPro" id="IPR027417">
    <property type="entry name" value="P-loop_NTPase"/>
</dbReference>
<dbReference type="InterPro" id="IPR020568">
    <property type="entry name" value="Ribosomal_Su5_D2-typ_SF"/>
</dbReference>
<evidence type="ECO:0000256" key="1">
    <source>
        <dbReference type="SAM" id="MobiDB-lite"/>
    </source>
</evidence>
<evidence type="ECO:0000313" key="3">
    <source>
        <dbReference type="EMBL" id="KAL3078301.1"/>
    </source>
</evidence>
<feature type="domain" description="Lon proteolytic" evidence="2">
    <location>
        <begin position="259"/>
        <end position="356"/>
    </location>
</feature>
<dbReference type="SUPFAM" id="SSF52540">
    <property type="entry name" value="P-loop containing nucleoside triphosphate hydrolases"/>
    <property type="match status" value="2"/>
</dbReference>
<evidence type="ECO:0000259" key="2">
    <source>
        <dbReference type="Pfam" id="PF05362"/>
    </source>
</evidence>
<organism evidence="3 4">
    <name type="scientific">Heterodera trifolii</name>
    <dbReference type="NCBI Taxonomy" id="157864"/>
    <lineage>
        <taxon>Eukaryota</taxon>
        <taxon>Metazoa</taxon>
        <taxon>Ecdysozoa</taxon>
        <taxon>Nematoda</taxon>
        <taxon>Chromadorea</taxon>
        <taxon>Rhabditida</taxon>
        <taxon>Tylenchina</taxon>
        <taxon>Tylenchomorpha</taxon>
        <taxon>Tylenchoidea</taxon>
        <taxon>Heteroderidae</taxon>
        <taxon>Heteroderinae</taxon>
        <taxon>Heterodera</taxon>
    </lineage>
</organism>
<name>A0ABD2IGQ1_9BILA</name>
<dbReference type="SUPFAM" id="SSF54211">
    <property type="entry name" value="Ribosomal protein S5 domain 2-like"/>
    <property type="match status" value="1"/>
</dbReference>
<accession>A0ABD2IGQ1</accession>
<dbReference type="Gene3D" id="3.30.230.10">
    <property type="match status" value="1"/>
</dbReference>
<dbReference type="EMBL" id="JBICBT010001210">
    <property type="protein sequence ID" value="KAL3078301.1"/>
    <property type="molecule type" value="Genomic_DNA"/>
</dbReference>